<dbReference type="SUPFAM" id="SSF52210">
    <property type="entry name" value="Succinyl-CoA synthetase domains"/>
    <property type="match status" value="1"/>
</dbReference>
<proteinExistence type="predicted"/>
<evidence type="ECO:0000256" key="1">
    <source>
        <dbReference type="ARBA" id="ARBA00022598"/>
    </source>
</evidence>
<organism evidence="4 5">
    <name type="scientific">Variovorax defluvii</name>
    <dbReference type="NCBI Taxonomy" id="913761"/>
    <lineage>
        <taxon>Bacteria</taxon>
        <taxon>Pseudomonadati</taxon>
        <taxon>Pseudomonadota</taxon>
        <taxon>Betaproteobacteria</taxon>
        <taxon>Burkholderiales</taxon>
        <taxon>Comamonadaceae</taxon>
        <taxon>Variovorax</taxon>
    </lineage>
</organism>
<dbReference type="SMART" id="SM00881">
    <property type="entry name" value="CoA_binding"/>
    <property type="match status" value="1"/>
</dbReference>
<dbReference type="Pfam" id="PF02629">
    <property type="entry name" value="CoA_binding"/>
    <property type="match status" value="1"/>
</dbReference>
<dbReference type="Proteomes" id="UP001500975">
    <property type="component" value="Unassembled WGS sequence"/>
</dbReference>
<dbReference type="Pfam" id="PF13607">
    <property type="entry name" value="Succ_CoA_lig"/>
    <property type="match status" value="1"/>
</dbReference>
<dbReference type="InterPro" id="IPR032875">
    <property type="entry name" value="Succ_CoA_lig_flav_dom"/>
</dbReference>
<keyword evidence="5" id="KW-1185">Reference proteome</keyword>
<evidence type="ECO:0000256" key="2">
    <source>
        <dbReference type="ARBA" id="ARBA00022741"/>
    </source>
</evidence>
<dbReference type="InterPro" id="IPR005810">
    <property type="entry name" value="CoA_lig_alpha"/>
</dbReference>
<dbReference type="Gene3D" id="3.40.50.720">
    <property type="entry name" value="NAD(P)-binding Rossmann-like Domain"/>
    <property type="match status" value="1"/>
</dbReference>
<dbReference type="EMBL" id="BAABGJ010000081">
    <property type="protein sequence ID" value="GAA4359295.1"/>
    <property type="molecule type" value="Genomic_DNA"/>
</dbReference>
<keyword evidence="1 4" id="KW-0436">Ligase</keyword>
<gene>
    <name evidence="4" type="primary">sucD_2</name>
    <name evidence="4" type="ORF">GCM10023165_55170</name>
</gene>
<sequence length="290" mass="30530">MAILIDRHTRVMTQGMTGKMGRFHTALCRSYGHGAKCFVAGVNPKKGGQTCDGLPVFASVREAQARTGATVSVVYVPAAHVADAIEEAVHAGLELVVCITSGIAPADRERIRRCLQGSRTLLLGPNCPGLITPEEIKIGILPDYVHQRGRIGVVSSSPVLASEAARQLASFGIGQSTVVGVGSDPAVGLSHADVLQLFNADAHTDAVIMVGELAGDVEERAAHWIREHMRKPVVGFIATGTADMADAASRATAERKLTAMQACGLHVTRNPEDIGALLASLVVPDYLPFD</sequence>
<dbReference type="InterPro" id="IPR003781">
    <property type="entry name" value="CoA-bd"/>
</dbReference>
<dbReference type="SUPFAM" id="SSF51735">
    <property type="entry name" value="NAD(P)-binding Rossmann-fold domains"/>
    <property type="match status" value="1"/>
</dbReference>
<dbReference type="RefSeq" id="WP_345542031.1">
    <property type="nucleotide sequence ID" value="NZ_BAABGJ010000081.1"/>
</dbReference>
<name>A0ABP8II16_9BURK</name>
<dbReference type="InterPro" id="IPR016102">
    <property type="entry name" value="Succinyl-CoA_synth-like"/>
</dbReference>
<feature type="domain" description="CoA-binding" evidence="3">
    <location>
        <begin position="4"/>
        <end position="103"/>
    </location>
</feature>
<evidence type="ECO:0000313" key="5">
    <source>
        <dbReference type="Proteomes" id="UP001500975"/>
    </source>
</evidence>
<reference evidence="5" key="1">
    <citation type="journal article" date="2019" name="Int. J. Syst. Evol. Microbiol.">
        <title>The Global Catalogue of Microorganisms (GCM) 10K type strain sequencing project: providing services to taxonomists for standard genome sequencing and annotation.</title>
        <authorList>
            <consortium name="The Broad Institute Genomics Platform"/>
            <consortium name="The Broad Institute Genome Sequencing Center for Infectious Disease"/>
            <person name="Wu L."/>
            <person name="Ma J."/>
        </authorList>
    </citation>
    <scope>NUCLEOTIDE SEQUENCE [LARGE SCALE GENOMIC DNA]</scope>
    <source>
        <strain evidence="5">JCM 17804</strain>
    </source>
</reference>
<dbReference type="PIRSF" id="PIRSF001553">
    <property type="entry name" value="SucCS_alpha"/>
    <property type="match status" value="1"/>
</dbReference>
<keyword evidence="2" id="KW-0547">Nucleotide-binding</keyword>
<dbReference type="PRINTS" id="PR01798">
    <property type="entry name" value="SCOASYNTHASE"/>
</dbReference>
<dbReference type="InterPro" id="IPR036291">
    <property type="entry name" value="NAD(P)-bd_dom_sf"/>
</dbReference>
<dbReference type="Gene3D" id="3.40.50.261">
    <property type="entry name" value="Succinyl-CoA synthetase domains"/>
    <property type="match status" value="1"/>
</dbReference>
<dbReference type="GO" id="GO:0016874">
    <property type="term" value="F:ligase activity"/>
    <property type="evidence" value="ECO:0007669"/>
    <property type="project" value="UniProtKB-KW"/>
</dbReference>
<protein>
    <submittedName>
        <fullName evidence="4">Succinate--CoA ligase subunit alpha</fullName>
    </submittedName>
</protein>
<evidence type="ECO:0000259" key="3">
    <source>
        <dbReference type="SMART" id="SM00881"/>
    </source>
</evidence>
<dbReference type="PANTHER" id="PTHR11117:SF2">
    <property type="entry name" value="SUCCINATE--COA LIGASE [ADP_GDP-FORMING] SUBUNIT ALPHA, MITOCHONDRIAL"/>
    <property type="match status" value="1"/>
</dbReference>
<evidence type="ECO:0000313" key="4">
    <source>
        <dbReference type="EMBL" id="GAA4359295.1"/>
    </source>
</evidence>
<comment type="caution">
    <text evidence="4">The sequence shown here is derived from an EMBL/GenBank/DDBJ whole genome shotgun (WGS) entry which is preliminary data.</text>
</comment>
<accession>A0ABP8II16</accession>
<dbReference type="PANTHER" id="PTHR11117">
    <property type="entry name" value="SUCCINYL-COA LIGASE SUBUNIT ALPHA"/>
    <property type="match status" value="1"/>
</dbReference>